<evidence type="ECO:0000313" key="3">
    <source>
        <dbReference type="Proteomes" id="UP001298753"/>
    </source>
</evidence>
<organism evidence="2 3">
    <name type="scientific">Agathobaculum butyriciproducens</name>
    <dbReference type="NCBI Taxonomy" id="1628085"/>
    <lineage>
        <taxon>Bacteria</taxon>
        <taxon>Bacillati</taxon>
        <taxon>Bacillota</taxon>
        <taxon>Clostridia</taxon>
        <taxon>Eubacteriales</taxon>
        <taxon>Butyricicoccaceae</taxon>
        <taxon>Agathobaculum</taxon>
    </lineage>
</organism>
<dbReference type="EMBL" id="JAJEPX010000059">
    <property type="protein sequence ID" value="MCC2177818.1"/>
    <property type="molecule type" value="Genomic_DNA"/>
</dbReference>
<feature type="transmembrane region" description="Helical" evidence="1">
    <location>
        <begin position="15"/>
        <end position="35"/>
    </location>
</feature>
<keyword evidence="1" id="KW-1133">Transmembrane helix</keyword>
<dbReference type="GeneID" id="98659018"/>
<sequence>MVMLADRFLFTLQDGFILAMAILSAVFLTIAIRVVKHADENAEKHD</sequence>
<proteinExistence type="predicted"/>
<dbReference type="AlphaFoldDB" id="A0AAW4W6N5"/>
<comment type="caution">
    <text evidence="2">The sequence shown here is derived from an EMBL/GenBank/DDBJ whole genome shotgun (WGS) entry which is preliminary data.</text>
</comment>
<protein>
    <submittedName>
        <fullName evidence="2">Uncharacterized protein</fullName>
    </submittedName>
</protein>
<evidence type="ECO:0000313" key="2">
    <source>
        <dbReference type="EMBL" id="MCC2177818.1"/>
    </source>
</evidence>
<dbReference type="Proteomes" id="UP001298753">
    <property type="component" value="Unassembled WGS sequence"/>
</dbReference>
<gene>
    <name evidence="2" type="ORF">LKD22_11910</name>
</gene>
<reference evidence="2 3" key="1">
    <citation type="submission" date="2021-10" db="EMBL/GenBank/DDBJ databases">
        <title>Anaerobic single-cell dispensing facilitates the cultivation of human gut bacteria.</title>
        <authorList>
            <person name="Afrizal A."/>
        </authorList>
    </citation>
    <scope>NUCLEOTIDE SEQUENCE [LARGE SCALE GENOMIC DNA]</scope>
    <source>
        <strain evidence="2 3">CLA-AA-H270</strain>
    </source>
</reference>
<name>A0AAW4W6N5_9FIRM</name>
<evidence type="ECO:0000256" key="1">
    <source>
        <dbReference type="SAM" id="Phobius"/>
    </source>
</evidence>
<keyword evidence="1" id="KW-0472">Membrane</keyword>
<dbReference type="RefSeq" id="WP_227601199.1">
    <property type="nucleotide sequence ID" value="NZ_JAJEPX010000059.1"/>
</dbReference>
<accession>A0AAW4W6N5</accession>
<keyword evidence="3" id="KW-1185">Reference proteome</keyword>
<keyword evidence="1" id="KW-0812">Transmembrane</keyword>